<dbReference type="Proteomes" id="UP000051790">
    <property type="component" value="Unassembled WGS sequence"/>
</dbReference>
<proteinExistence type="predicted"/>
<sequence>MTDKPVIPNLTSALRSNIVESPNVIRKASGIRLFGKRIKSIVYSTDVAVIANCDADAILAVYPWTPSTRILEAISKVANVPILAGVGGGLTKGLRAATVARFAEENGGSAVVLNAPTSLETLHSVRRMVDIPIFYTVVNETTDLLAYIDAGVNALNIAGGRDTTKLVAWAREQLNDTHPNFPIIASGGKTDEQILETIRAGANAITYTAYGMTEKTFHEKMAKYREQQN</sequence>
<gene>
    <name evidence="1" type="ORF">FD01_GL000097</name>
</gene>
<dbReference type="RefSeq" id="WP_056962224.1">
    <property type="nucleotide sequence ID" value="NZ_AZEU01000008.1"/>
</dbReference>
<accession>A0A0R1RK79</accession>
<dbReference type="AlphaFoldDB" id="A0A0R1RK79"/>
<dbReference type="SUPFAM" id="SSF51412">
    <property type="entry name" value="Inosine monophosphate dehydrogenase (IMPDH)"/>
    <property type="match status" value="1"/>
</dbReference>
<dbReference type="OrthoDB" id="1092608at2"/>
<evidence type="ECO:0000313" key="1">
    <source>
        <dbReference type="EMBL" id="KRL53896.1"/>
    </source>
</evidence>
<comment type="caution">
    <text evidence="1">The sequence shown here is derived from an EMBL/GenBank/DDBJ whole genome shotgun (WGS) entry which is preliminary data.</text>
</comment>
<protein>
    <submittedName>
        <fullName evidence="1">Enzyme with TIM-barrel fold</fullName>
    </submittedName>
</protein>
<dbReference type="EMBL" id="AZEU01000008">
    <property type="protein sequence ID" value="KRL53896.1"/>
    <property type="molecule type" value="Genomic_DNA"/>
</dbReference>
<dbReference type="PATRIC" id="fig|1423769.4.peg.111"/>
<organism evidence="1 2">
    <name type="scientific">Lacticaseibacillus manihotivorans DSM 13343 = JCM 12514</name>
    <dbReference type="NCBI Taxonomy" id="1423769"/>
    <lineage>
        <taxon>Bacteria</taxon>
        <taxon>Bacillati</taxon>
        <taxon>Bacillota</taxon>
        <taxon>Bacilli</taxon>
        <taxon>Lactobacillales</taxon>
        <taxon>Lactobacillaceae</taxon>
        <taxon>Lacticaseibacillus</taxon>
    </lineage>
</organism>
<evidence type="ECO:0000313" key="2">
    <source>
        <dbReference type="Proteomes" id="UP000051790"/>
    </source>
</evidence>
<reference evidence="1 2" key="1">
    <citation type="journal article" date="2015" name="Genome Announc.">
        <title>Expanding the biotechnology potential of lactobacilli through comparative genomics of 213 strains and associated genera.</title>
        <authorList>
            <person name="Sun Z."/>
            <person name="Harris H.M."/>
            <person name="McCann A."/>
            <person name="Guo C."/>
            <person name="Argimon S."/>
            <person name="Zhang W."/>
            <person name="Yang X."/>
            <person name="Jeffery I.B."/>
            <person name="Cooney J.C."/>
            <person name="Kagawa T.F."/>
            <person name="Liu W."/>
            <person name="Song Y."/>
            <person name="Salvetti E."/>
            <person name="Wrobel A."/>
            <person name="Rasinkangas P."/>
            <person name="Parkhill J."/>
            <person name="Rea M.C."/>
            <person name="O'Sullivan O."/>
            <person name="Ritari J."/>
            <person name="Douillard F.P."/>
            <person name="Paul Ross R."/>
            <person name="Yang R."/>
            <person name="Briner A.E."/>
            <person name="Felis G.E."/>
            <person name="de Vos W.M."/>
            <person name="Barrangou R."/>
            <person name="Klaenhammer T.R."/>
            <person name="Caufield P.W."/>
            <person name="Cui Y."/>
            <person name="Zhang H."/>
            <person name="O'Toole P.W."/>
        </authorList>
    </citation>
    <scope>NUCLEOTIDE SEQUENCE [LARGE SCALE GENOMIC DNA]</scope>
    <source>
        <strain evidence="1 2">DSM 13343</strain>
    </source>
</reference>
<keyword evidence="2" id="KW-1185">Reference proteome</keyword>
<name>A0A0R1RK79_9LACO</name>